<protein>
    <submittedName>
        <fullName evidence="10">Unannotated protein</fullName>
    </submittedName>
</protein>
<evidence type="ECO:0000313" key="10">
    <source>
        <dbReference type="EMBL" id="CAB4995677.1"/>
    </source>
</evidence>
<reference evidence="10" key="1">
    <citation type="submission" date="2020-05" db="EMBL/GenBank/DDBJ databases">
        <authorList>
            <person name="Chiriac C."/>
            <person name="Salcher M."/>
            <person name="Ghai R."/>
            <person name="Kavagutti S V."/>
        </authorList>
    </citation>
    <scope>NUCLEOTIDE SEQUENCE</scope>
</reference>
<dbReference type="GO" id="GO:0042597">
    <property type="term" value="C:periplasmic space"/>
    <property type="evidence" value="ECO:0007669"/>
    <property type="project" value="UniProtKB-ARBA"/>
</dbReference>
<evidence type="ECO:0000256" key="3">
    <source>
        <dbReference type="ARBA" id="ARBA00022729"/>
    </source>
</evidence>
<dbReference type="GO" id="GO:0043190">
    <property type="term" value="C:ATP-binding cassette (ABC) transporter complex"/>
    <property type="evidence" value="ECO:0007669"/>
    <property type="project" value="InterPro"/>
</dbReference>
<proteinExistence type="inferred from homology"/>
<feature type="compositionally biased region" description="Polar residues" evidence="4">
    <location>
        <begin position="35"/>
        <end position="47"/>
    </location>
</feature>
<comment type="similarity">
    <text evidence="1">Belongs to the bacterial solute-binding protein 5 family.</text>
</comment>
<keyword evidence="2" id="KW-0813">Transport</keyword>
<evidence type="ECO:0000256" key="4">
    <source>
        <dbReference type="SAM" id="MobiDB-lite"/>
    </source>
</evidence>
<dbReference type="GO" id="GO:0015833">
    <property type="term" value="P:peptide transport"/>
    <property type="evidence" value="ECO:0007669"/>
    <property type="project" value="TreeGrafter"/>
</dbReference>
<dbReference type="Gene3D" id="3.10.105.10">
    <property type="entry name" value="Dipeptide-binding Protein, Domain 3"/>
    <property type="match status" value="1"/>
</dbReference>
<name>A0A6J7NRN8_9ZZZZ</name>
<evidence type="ECO:0000313" key="9">
    <source>
        <dbReference type="EMBL" id="CAB4945892.1"/>
    </source>
</evidence>
<organism evidence="10">
    <name type="scientific">freshwater metagenome</name>
    <dbReference type="NCBI Taxonomy" id="449393"/>
    <lineage>
        <taxon>unclassified sequences</taxon>
        <taxon>metagenomes</taxon>
        <taxon>ecological metagenomes</taxon>
    </lineage>
</organism>
<dbReference type="EMBL" id="CAEZYF010000020">
    <property type="protein sequence ID" value="CAB4737162.1"/>
    <property type="molecule type" value="Genomic_DNA"/>
</dbReference>
<dbReference type="Gene3D" id="3.40.190.10">
    <property type="entry name" value="Periplasmic binding protein-like II"/>
    <property type="match status" value="1"/>
</dbReference>
<feature type="domain" description="Solute-binding protein family 5" evidence="5">
    <location>
        <begin position="115"/>
        <end position="473"/>
    </location>
</feature>
<dbReference type="PROSITE" id="PS51257">
    <property type="entry name" value="PROKAR_LIPOPROTEIN"/>
    <property type="match status" value="1"/>
</dbReference>
<dbReference type="PANTHER" id="PTHR30290:SF9">
    <property type="entry name" value="OLIGOPEPTIDE-BINDING PROTEIN APPA"/>
    <property type="match status" value="1"/>
</dbReference>
<keyword evidence="3" id="KW-0732">Signal</keyword>
<dbReference type="PIRSF" id="PIRSF002741">
    <property type="entry name" value="MppA"/>
    <property type="match status" value="1"/>
</dbReference>
<dbReference type="EMBL" id="CAFAAV010000151">
    <property type="protein sequence ID" value="CAB4828029.1"/>
    <property type="molecule type" value="Genomic_DNA"/>
</dbReference>
<dbReference type="EMBL" id="CAFBMT010000016">
    <property type="protein sequence ID" value="CAB4945892.1"/>
    <property type="molecule type" value="Genomic_DNA"/>
</dbReference>
<dbReference type="GO" id="GO:1904680">
    <property type="term" value="F:peptide transmembrane transporter activity"/>
    <property type="evidence" value="ECO:0007669"/>
    <property type="project" value="TreeGrafter"/>
</dbReference>
<evidence type="ECO:0000313" key="8">
    <source>
        <dbReference type="EMBL" id="CAB4828029.1"/>
    </source>
</evidence>
<dbReference type="AlphaFoldDB" id="A0A6J7NRN8"/>
<feature type="region of interest" description="Disordered" evidence="4">
    <location>
        <begin position="32"/>
        <end position="66"/>
    </location>
</feature>
<dbReference type="EMBL" id="CAESGF010000017">
    <property type="protein sequence ID" value="CAB4364740.1"/>
    <property type="molecule type" value="Genomic_DNA"/>
</dbReference>
<evidence type="ECO:0000313" key="6">
    <source>
        <dbReference type="EMBL" id="CAB4364740.1"/>
    </source>
</evidence>
<dbReference type="InterPro" id="IPR039424">
    <property type="entry name" value="SBP_5"/>
</dbReference>
<gene>
    <name evidence="7" type="ORF">UFOPK2656_02630</name>
    <name evidence="8" type="ORF">UFOPK3099_01833</name>
    <name evidence="9" type="ORF">UFOPK3651_02511</name>
    <name evidence="10" type="ORF">UFOPK3931_01778</name>
    <name evidence="6" type="ORF">UFOPK4189_02499</name>
</gene>
<dbReference type="SUPFAM" id="SSF53850">
    <property type="entry name" value="Periplasmic binding protein-like II"/>
    <property type="match status" value="1"/>
</dbReference>
<sequence>MGHSSRPSRRRPGRLLAALVLSIGAIAAACGGGDSKSSQTTTGNTDSTAPATTAPPPTTAAEEQPVPGGNVVMAIEADTSSPWRPAEMLCAIACHQVIRNIYDTLAMPNGDGSWSPYLAESLTPNADYTEWKITARAGVMFHDSTPFDGAAIVENLTRAKNGITTGAILRSVTTVAIDPADPMTAVVTVEKPWAAFPFAMMGQSGYMASPTWLKASDADATLKSKPVGTGPFVYEKYVPNEVFSMKKNASYWNKPYPYLDSIEFRPIPDALSRREALLSGTVDILHSANGQTIADARKDTANKLTEISNNGETAYSLLHVTQDGSPLTDKSLRCALAYATDDKGLIDTIGAGVAKQANGPFSPTQVGYLAETGYPMTQDMAKAKELVAAYKAAHPGKLTISLATTQDNTNLVTAQAQQQWWTEAGFDEVTIDQIDQAQYILTAALGKFQVFQWRNHGGFDLDQQYYWWHSSGSKPVGELALNFGRIKDTKLDTLLDRNRASADAAEKKQIAEDVNKLFGEECYNLWGSWSIWGIMSKPTVHGPVVFELPDGKETAFGAGIAGTFYAMNLWVEH</sequence>
<accession>A0A6J7NRN8</accession>
<dbReference type="PANTHER" id="PTHR30290">
    <property type="entry name" value="PERIPLASMIC BINDING COMPONENT OF ABC TRANSPORTER"/>
    <property type="match status" value="1"/>
</dbReference>
<dbReference type="InterPro" id="IPR000914">
    <property type="entry name" value="SBP_5_dom"/>
</dbReference>
<dbReference type="InterPro" id="IPR030678">
    <property type="entry name" value="Peptide/Ni-bd"/>
</dbReference>
<evidence type="ECO:0000259" key="5">
    <source>
        <dbReference type="Pfam" id="PF00496"/>
    </source>
</evidence>
<evidence type="ECO:0000256" key="1">
    <source>
        <dbReference type="ARBA" id="ARBA00005695"/>
    </source>
</evidence>
<dbReference type="EMBL" id="CAFBOL010000047">
    <property type="protein sequence ID" value="CAB4995677.1"/>
    <property type="molecule type" value="Genomic_DNA"/>
</dbReference>
<evidence type="ECO:0000313" key="7">
    <source>
        <dbReference type="EMBL" id="CAB4737162.1"/>
    </source>
</evidence>
<dbReference type="Pfam" id="PF00496">
    <property type="entry name" value="SBP_bac_5"/>
    <property type="match status" value="1"/>
</dbReference>
<evidence type="ECO:0000256" key="2">
    <source>
        <dbReference type="ARBA" id="ARBA00022448"/>
    </source>
</evidence>